<protein>
    <recommendedName>
        <fullName evidence="6">SAM-dependent methyltransferase TRM5/TYW2-type domain-containing protein</fullName>
    </recommendedName>
</protein>
<evidence type="ECO:0000256" key="3">
    <source>
        <dbReference type="ARBA" id="ARBA00022679"/>
    </source>
</evidence>
<dbReference type="PROSITE" id="PS51684">
    <property type="entry name" value="SAM_MT_TRM5_TYW2"/>
    <property type="match status" value="1"/>
</dbReference>
<dbReference type="AlphaFoldDB" id="X0UYU4"/>
<dbReference type="InterPro" id="IPR056743">
    <property type="entry name" value="TRM5-TYW2-like_MTfase"/>
</dbReference>
<evidence type="ECO:0000313" key="7">
    <source>
        <dbReference type="EMBL" id="GAG04362.1"/>
    </source>
</evidence>
<evidence type="ECO:0000256" key="5">
    <source>
        <dbReference type="ARBA" id="ARBA00022694"/>
    </source>
</evidence>
<evidence type="ECO:0000256" key="1">
    <source>
        <dbReference type="ARBA" id="ARBA00022490"/>
    </source>
</evidence>
<comment type="caution">
    <text evidence="7">The sequence shown here is derived from an EMBL/GenBank/DDBJ whole genome shotgun (WGS) entry which is preliminary data.</text>
</comment>
<gene>
    <name evidence="7" type="ORF">S01H1_45990</name>
</gene>
<dbReference type="Pfam" id="PF02475">
    <property type="entry name" value="TRM5-TYW2_MTfase"/>
    <property type="match status" value="1"/>
</dbReference>
<proteinExistence type="predicted"/>
<evidence type="ECO:0000256" key="2">
    <source>
        <dbReference type="ARBA" id="ARBA00022603"/>
    </source>
</evidence>
<name>X0UYU4_9ZZZZ</name>
<dbReference type="GO" id="GO:0008175">
    <property type="term" value="F:tRNA methyltransferase activity"/>
    <property type="evidence" value="ECO:0007669"/>
    <property type="project" value="TreeGrafter"/>
</dbReference>
<dbReference type="GO" id="GO:0002939">
    <property type="term" value="P:tRNA N1-guanine methylation"/>
    <property type="evidence" value="ECO:0007669"/>
    <property type="project" value="TreeGrafter"/>
</dbReference>
<dbReference type="EMBL" id="BARS01029425">
    <property type="protein sequence ID" value="GAG04362.1"/>
    <property type="molecule type" value="Genomic_DNA"/>
</dbReference>
<dbReference type="InterPro" id="IPR029063">
    <property type="entry name" value="SAM-dependent_MTases_sf"/>
</dbReference>
<sequence>QTNYLVGEKTKEVLYRENNCVFRFNLDTTYFSPRLSNERKEIAGLVRKNEEVLVMFAGVAPFSVIIAKNSKAKQVVSNEVNREANKYAKLNIELNKVKDKVVLLPGDVKRVAEKIKNKFDVIVMPRPKLKDTFLKQAFKLSKKGTRIFYYDFCKVTEKDLIVEKIKSEAKKARKKIKISQVKSAGEIAPYKIRVRVDFKIV</sequence>
<organism evidence="7">
    <name type="scientific">marine sediment metagenome</name>
    <dbReference type="NCBI Taxonomy" id="412755"/>
    <lineage>
        <taxon>unclassified sequences</taxon>
        <taxon>metagenomes</taxon>
        <taxon>ecological metagenomes</taxon>
    </lineage>
</organism>
<evidence type="ECO:0000256" key="4">
    <source>
        <dbReference type="ARBA" id="ARBA00022691"/>
    </source>
</evidence>
<keyword evidence="1" id="KW-0963">Cytoplasm</keyword>
<keyword evidence="2" id="KW-0489">Methyltransferase</keyword>
<keyword evidence="3" id="KW-0808">Transferase</keyword>
<dbReference type="GO" id="GO:0005737">
    <property type="term" value="C:cytoplasm"/>
    <property type="evidence" value="ECO:0007669"/>
    <property type="project" value="TreeGrafter"/>
</dbReference>
<keyword evidence="5" id="KW-0819">tRNA processing</keyword>
<evidence type="ECO:0000259" key="6">
    <source>
        <dbReference type="PROSITE" id="PS51684"/>
    </source>
</evidence>
<dbReference type="PANTHER" id="PTHR23245:SF36">
    <property type="entry name" value="TRNA (GUANINE(37)-N1)-METHYLTRANSFERASE"/>
    <property type="match status" value="1"/>
</dbReference>
<feature type="non-terminal residue" evidence="7">
    <location>
        <position position="1"/>
    </location>
</feature>
<dbReference type="Gene3D" id="3.40.50.150">
    <property type="entry name" value="Vaccinia Virus protein VP39"/>
    <property type="match status" value="1"/>
</dbReference>
<dbReference type="SUPFAM" id="SSF53335">
    <property type="entry name" value="S-adenosyl-L-methionine-dependent methyltransferases"/>
    <property type="match status" value="1"/>
</dbReference>
<keyword evidence="4" id="KW-0949">S-adenosyl-L-methionine</keyword>
<dbReference type="PANTHER" id="PTHR23245">
    <property type="entry name" value="TRNA METHYLTRANSFERASE"/>
    <property type="match status" value="1"/>
</dbReference>
<accession>X0UYU4</accession>
<reference evidence="7" key="1">
    <citation type="journal article" date="2014" name="Front. Microbiol.">
        <title>High frequency of phylogenetically diverse reductive dehalogenase-homologous genes in deep subseafloor sedimentary metagenomes.</title>
        <authorList>
            <person name="Kawai M."/>
            <person name="Futagami T."/>
            <person name="Toyoda A."/>
            <person name="Takaki Y."/>
            <person name="Nishi S."/>
            <person name="Hori S."/>
            <person name="Arai W."/>
            <person name="Tsubouchi T."/>
            <person name="Morono Y."/>
            <person name="Uchiyama I."/>
            <person name="Ito T."/>
            <person name="Fujiyama A."/>
            <person name="Inagaki F."/>
            <person name="Takami H."/>
        </authorList>
    </citation>
    <scope>NUCLEOTIDE SEQUENCE</scope>
    <source>
        <strain evidence="7">Expedition CK06-06</strain>
    </source>
</reference>
<dbReference type="CDD" id="cd02440">
    <property type="entry name" value="AdoMet_MTases"/>
    <property type="match status" value="1"/>
</dbReference>
<feature type="domain" description="SAM-dependent methyltransferase TRM5/TYW2-type" evidence="6">
    <location>
        <begin position="1"/>
        <end position="201"/>
    </location>
</feature>
<dbReference type="InterPro" id="IPR030382">
    <property type="entry name" value="MeTrfase_TRM5/TYW2"/>
</dbReference>